<accession>A0A401S7Z2</accession>
<sequence>MLCLSVRRAHLTGGGYGGVGWVRYPFVRSFLSLGPSDGGRGEETVKKKNNLLPPLSPGPEPPPSNFSTSRAGCMYHRKQP</sequence>
<reference evidence="2 3" key="1">
    <citation type="journal article" date="2018" name="Nat. Ecol. Evol.">
        <title>Shark genomes provide insights into elasmobranch evolution and the origin of vertebrates.</title>
        <authorList>
            <person name="Hara Y"/>
            <person name="Yamaguchi K"/>
            <person name="Onimaru K"/>
            <person name="Kadota M"/>
            <person name="Koyanagi M"/>
            <person name="Keeley SD"/>
            <person name="Tatsumi K"/>
            <person name="Tanaka K"/>
            <person name="Motone F"/>
            <person name="Kageyama Y"/>
            <person name="Nozu R"/>
            <person name="Adachi N"/>
            <person name="Nishimura O"/>
            <person name="Nakagawa R"/>
            <person name="Tanegashima C"/>
            <person name="Kiyatake I"/>
            <person name="Matsumoto R"/>
            <person name="Murakumo K"/>
            <person name="Nishida K"/>
            <person name="Terakita A"/>
            <person name="Kuratani S"/>
            <person name="Sato K"/>
            <person name="Hyodo S Kuraku.S."/>
        </authorList>
    </citation>
    <scope>NUCLEOTIDE SEQUENCE [LARGE SCALE GENOMIC DNA]</scope>
</reference>
<protein>
    <submittedName>
        <fullName evidence="2">Uncharacterized protein</fullName>
    </submittedName>
</protein>
<feature type="region of interest" description="Disordered" evidence="1">
    <location>
        <begin position="35"/>
        <end position="80"/>
    </location>
</feature>
<name>A0A401S7Z2_CHIPU</name>
<proteinExistence type="predicted"/>
<feature type="compositionally biased region" description="Pro residues" evidence="1">
    <location>
        <begin position="54"/>
        <end position="64"/>
    </location>
</feature>
<keyword evidence="3" id="KW-1185">Reference proteome</keyword>
<evidence type="ECO:0000313" key="2">
    <source>
        <dbReference type="EMBL" id="GCC26496.1"/>
    </source>
</evidence>
<comment type="caution">
    <text evidence="2">The sequence shown here is derived from an EMBL/GenBank/DDBJ whole genome shotgun (WGS) entry which is preliminary data.</text>
</comment>
<dbReference type="EMBL" id="BEZZ01000126">
    <property type="protein sequence ID" value="GCC26496.1"/>
    <property type="molecule type" value="Genomic_DNA"/>
</dbReference>
<evidence type="ECO:0000313" key="3">
    <source>
        <dbReference type="Proteomes" id="UP000287033"/>
    </source>
</evidence>
<dbReference type="AlphaFoldDB" id="A0A401S7Z2"/>
<gene>
    <name evidence="2" type="ORF">chiPu_0004913</name>
</gene>
<evidence type="ECO:0000256" key="1">
    <source>
        <dbReference type="SAM" id="MobiDB-lite"/>
    </source>
</evidence>
<organism evidence="2 3">
    <name type="scientific">Chiloscyllium punctatum</name>
    <name type="common">Brownbanded bambooshark</name>
    <name type="synonym">Hemiscyllium punctatum</name>
    <dbReference type="NCBI Taxonomy" id="137246"/>
    <lineage>
        <taxon>Eukaryota</taxon>
        <taxon>Metazoa</taxon>
        <taxon>Chordata</taxon>
        <taxon>Craniata</taxon>
        <taxon>Vertebrata</taxon>
        <taxon>Chondrichthyes</taxon>
        <taxon>Elasmobranchii</taxon>
        <taxon>Galeomorphii</taxon>
        <taxon>Galeoidea</taxon>
        <taxon>Orectolobiformes</taxon>
        <taxon>Hemiscylliidae</taxon>
        <taxon>Chiloscyllium</taxon>
    </lineage>
</organism>
<dbReference type="Proteomes" id="UP000287033">
    <property type="component" value="Unassembled WGS sequence"/>
</dbReference>